<keyword evidence="3" id="KW-0732">Signal</keyword>
<evidence type="ECO:0000313" key="4">
    <source>
        <dbReference type="EMBL" id="KAK8775225.1"/>
    </source>
</evidence>
<proteinExistence type="predicted"/>
<gene>
    <name evidence="4" type="ORF">V5799_031430</name>
</gene>
<dbReference type="EMBL" id="JARKHS020014362">
    <property type="protein sequence ID" value="KAK8775225.1"/>
    <property type="molecule type" value="Genomic_DNA"/>
</dbReference>
<dbReference type="InterPro" id="IPR000618">
    <property type="entry name" value="Insect_cuticle"/>
</dbReference>
<feature type="compositionally biased region" description="Pro residues" evidence="2">
    <location>
        <begin position="339"/>
        <end position="350"/>
    </location>
</feature>
<evidence type="ECO:0000313" key="5">
    <source>
        <dbReference type="Proteomes" id="UP001321473"/>
    </source>
</evidence>
<feature type="region of interest" description="Disordered" evidence="2">
    <location>
        <begin position="18"/>
        <end position="44"/>
    </location>
</feature>
<reference evidence="4 5" key="1">
    <citation type="journal article" date="2023" name="Arcadia Sci">
        <title>De novo assembly of a long-read Amblyomma americanum tick genome.</title>
        <authorList>
            <person name="Chou S."/>
            <person name="Poskanzer K.E."/>
            <person name="Rollins M."/>
            <person name="Thuy-Boun P.S."/>
        </authorList>
    </citation>
    <scope>NUCLEOTIDE SEQUENCE [LARGE SCALE GENOMIC DNA]</scope>
    <source>
        <strain evidence="4">F_SG_1</strain>
        <tissue evidence="4">Salivary glands</tissue>
    </source>
</reference>
<organism evidence="4 5">
    <name type="scientific">Amblyomma americanum</name>
    <name type="common">Lone star tick</name>
    <dbReference type="NCBI Taxonomy" id="6943"/>
    <lineage>
        <taxon>Eukaryota</taxon>
        <taxon>Metazoa</taxon>
        <taxon>Ecdysozoa</taxon>
        <taxon>Arthropoda</taxon>
        <taxon>Chelicerata</taxon>
        <taxon>Arachnida</taxon>
        <taxon>Acari</taxon>
        <taxon>Parasitiformes</taxon>
        <taxon>Ixodida</taxon>
        <taxon>Ixodoidea</taxon>
        <taxon>Ixodidae</taxon>
        <taxon>Amblyomminae</taxon>
        <taxon>Amblyomma</taxon>
    </lineage>
</organism>
<protein>
    <submittedName>
        <fullName evidence="4">Uncharacterized protein</fullName>
    </submittedName>
</protein>
<feature type="compositionally biased region" description="Low complexity" evidence="2">
    <location>
        <begin position="286"/>
        <end position="297"/>
    </location>
</feature>
<feature type="compositionally biased region" description="Low complexity" evidence="2">
    <location>
        <begin position="588"/>
        <end position="597"/>
    </location>
</feature>
<evidence type="ECO:0000256" key="3">
    <source>
        <dbReference type="SAM" id="SignalP"/>
    </source>
</evidence>
<dbReference type="PROSITE" id="PS51155">
    <property type="entry name" value="CHIT_BIND_RR_2"/>
    <property type="match status" value="1"/>
</dbReference>
<name>A0AAQ4EKA2_AMBAM</name>
<dbReference type="Proteomes" id="UP001321473">
    <property type="component" value="Unassembled WGS sequence"/>
</dbReference>
<evidence type="ECO:0000256" key="2">
    <source>
        <dbReference type="SAM" id="MobiDB-lite"/>
    </source>
</evidence>
<feature type="region of interest" description="Disordered" evidence="2">
    <location>
        <begin position="709"/>
        <end position="766"/>
    </location>
</feature>
<feature type="compositionally biased region" description="Low complexity" evidence="2">
    <location>
        <begin position="371"/>
        <end position="388"/>
    </location>
</feature>
<dbReference type="GO" id="GO:0042302">
    <property type="term" value="F:structural constituent of cuticle"/>
    <property type="evidence" value="ECO:0007669"/>
    <property type="project" value="UniProtKB-UniRule"/>
</dbReference>
<feature type="compositionally biased region" description="Pro residues" evidence="2">
    <location>
        <begin position="361"/>
        <end position="370"/>
    </location>
</feature>
<dbReference type="Pfam" id="PF00379">
    <property type="entry name" value="Chitin_bind_4"/>
    <property type="match status" value="1"/>
</dbReference>
<feature type="compositionally biased region" description="Polar residues" evidence="2">
    <location>
        <begin position="741"/>
        <end position="751"/>
    </location>
</feature>
<feature type="compositionally biased region" description="Low complexity" evidence="2">
    <location>
        <begin position="752"/>
        <end position="766"/>
    </location>
</feature>
<keyword evidence="5" id="KW-1185">Reference proteome</keyword>
<feature type="compositionally biased region" description="Low complexity" evidence="2">
    <location>
        <begin position="782"/>
        <end position="795"/>
    </location>
</feature>
<comment type="caution">
    <text evidence="4">The sequence shown here is derived from an EMBL/GenBank/DDBJ whole genome shotgun (WGS) entry which is preliminary data.</text>
</comment>
<evidence type="ECO:0000256" key="1">
    <source>
        <dbReference type="PROSITE-ProRule" id="PRU00497"/>
    </source>
</evidence>
<feature type="region of interest" description="Disordered" evidence="2">
    <location>
        <begin position="172"/>
        <end position="197"/>
    </location>
</feature>
<feature type="signal peptide" evidence="3">
    <location>
        <begin position="1"/>
        <end position="15"/>
    </location>
</feature>
<feature type="region of interest" description="Disordered" evidence="2">
    <location>
        <begin position="778"/>
        <end position="925"/>
    </location>
</feature>
<feature type="chain" id="PRO_5042872238" evidence="3">
    <location>
        <begin position="16"/>
        <end position="1045"/>
    </location>
</feature>
<feature type="compositionally biased region" description="Basic residues" evidence="2">
    <location>
        <begin position="251"/>
        <end position="266"/>
    </location>
</feature>
<feature type="compositionally biased region" description="Polar residues" evidence="2">
    <location>
        <begin position="864"/>
        <end position="885"/>
    </location>
</feature>
<feature type="compositionally biased region" description="Pro residues" evidence="2">
    <location>
        <begin position="887"/>
        <end position="900"/>
    </location>
</feature>
<feature type="compositionally biased region" description="Low complexity" evidence="2">
    <location>
        <begin position="235"/>
        <end position="244"/>
    </location>
</feature>
<keyword evidence="1" id="KW-0193">Cuticle</keyword>
<feature type="region of interest" description="Disordered" evidence="2">
    <location>
        <begin position="230"/>
        <end position="612"/>
    </location>
</feature>
<feature type="compositionally biased region" description="Low complexity" evidence="2">
    <location>
        <begin position="185"/>
        <end position="197"/>
    </location>
</feature>
<dbReference type="AlphaFoldDB" id="A0AAQ4EKA2"/>
<sequence length="1045" mass="113495">MVQVLCCWLVAGTSGQRYQQQQRQEPVARAGKAQQQQPPYYRDALPKSAPAIPRYYPPAPVHYVSIGERLDGEYRFGYDSGNGPAGQSYRQEFRLPDGSIRGSYGYVDSRGHMRKVHYSAGQRGFVILKDERILDKEPPKEGLLMTTDSLHATTPLPPKVDDVPAQELLPRAPQFQEESRQVETQQSPQAAAVAPVPLPSKSAQEIQAEYYRSQLYAAPTVNRQQYAEPDAAAATPLPSEESPQQPLPKPKLSRPRPHRRRKRPKKTTTTTTTTEAPVEEAKSEEVSGPAEPAASAAPPQPEPSPTPQRSLPFLRPRKLERPPLAHLPPAGQRQTSVQGPPPLQPPPLDEGPPLAQFPIPDVQPRPPSLQRPPGQQQAQLQVQRALQGHGAPQVIQRQHTSQRRPPAAAAPPPVQQRQPQPARDIEVHRAPQRVFGSGQRHSQPARVPEVDRSTPAPAEPEDEPYVPPRTLVDSTHGIPGGSSFGFGQRLSARRNSQTIVAQPDQSRDPGVQAEQRPTPAPRQRSRYQTTRRSRRPTLSIESEFADPINFPVTRAPHRFSSGLSSKRRRVKVSKPAQLAQVAPEEEVTTPAPTTTTTPEPPPTTTTSVATPLTLPAVTVSSTPSLLPGFTPGQRLPIPQHYIPSAGTPFIPRNNTFLAQGVPVPGQGRTVPPDTVDSPPVRNRTSEAIPLPVQRFVDVPPQVQPAHVFGPPGPNAPPFRGFPDQYPGAQFRGLSPPGVVDSQFQRQNPLSLPSQGGPSQTTPSQQQNTFVTEATPFTQVSDLGTTPLSLSTPSTPAEGQFVDDAGTTVQLPTPAPPSASSLSTLDDERTTTAPFEFQTPRPAIVQYQSPARPGAQFATSPALPQYQTTPRPASQFQQSLEPQQRPTVAPPQSQPSGPASPPSGQSHFRLGTPQQQQQQQQNAISAQPQFNSIAGVQQGYDPYQQYGGGYQLGNTLFNPAQQTSQDLSGGYQLPDSGPFQAQFGGPYQPQYSTIDGYPQYQTTSGLGDIRGSGSNQQGTVQGYRTTAPPIYDRTLLSYDIGVPLRS</sequence>
<feature type="compositionally biased region" description="Basic residues" evidence="2">
    <location>
        <begin position="523"/>
        <end position="535"/>
    </location>
</feature>
<feature type="compositionally biased region" description="Polar residues" evidence="2">
    <location>
        <begin position="493"/>
        <end position="504"/>
    </location>
</feature>
<accession>A0AAQ4EKA2</accession>